<feature type="compositionally biased region" description="Low complexity" evidence="1">
    <location>
        <begin position="25"/>
        <end position="56"/>
    </location>
</feature>
<reference evidence="3" key="1">
    <citation type="submission" date="2021-06" db="EMBL/GenBank/DDBJ databases">
        <title>Halomicroarcula sp. F24A a new haloarchaeum isolated from saline soil.</title>
        <authorList>
            <person name="Duran-Viseras A."/>
            <person name="Sanchez-Porro C."/>
            <person name="Ventosa A."/>
        </authorList>
    </citation>
    <scope>NUCLEOTIDE SEQUENCE</scope>
    <source>
        <strain evidence="3">F24A</strain>
    </source>
</reference>
<feature type="domain" description="DUF7979" evidence="2">
    <location>
        <begin position="136"/>
        <end position="205"/>
    </location>
</feature>
<organism evidence="3 4">
    <name type="scientific">Haloarcula salinisoli</name>
    <dbReference type="NCBI Taxonomy" id="2487746"/>
    <lineage>
        <taxon>Archaea</taxon>
        <taxon>Methanobacteriati</taxon>
        <taxon>Methanobacteriota</taxon>
        <taxon>Stenosarchaea group</taxon>
        <taxon>Halobacteria</taxon>
        <taxon>Halobacteriales</taxon>
        <taxon>Haloarculaceae</taxon>
        <taxon>Haloarcula</taxon>
    </lineage>
</organism>
<name>A0A8J7YIG1_9EURY</name>
<evidence type="ECO:0000313" key="4">
    <source>
        <dbReference type="Proteomes" id="UP000783863"/>
    </source>
</evidence>
<dbReference type="PROSITE" id="PS51257">
    <property type="entry name" value="PROKAR_LIPOPROTEIN"/>
    <property type="match status" value="1"/>
</dbReference>
<dbReference type="RefSeq" id="WP_220588346.1">
    <property type="nucleotide sequence ID" value="NZ_RKLQ01000002.1"/>
</dbReference>
<accession>A0A8J7YIG1</accession>
<evidence type="ECO:0000256" key="1">
    <source>
        <dbReference type="SAM" id="MobiDB-lite"/>
    </source>
</evidence>
<sequence>MRKAVGTLALAALLLLAGCGGGVDTGSPETGETPTPSSTESGAATEPATPTQSATPTPSPVDSSRVVSYTALTDEQQSAFRTAIDGEATFVPNSSYINDSAGYVASDNPFRLHDYVRYDGSLYRIQTARGELYAAYGIQASAASPGANDTVVAFETLPADVQDEVRTAITNGVYSAPWGKWHSLPEPLGAGETPYVRYENQTYEMEYIVADTWATTLRVERTD</sequence>
<comment type="caution">
    <text evidence="3">The sequence shown here is derived from an EMBL/GenBank/DDBJ whole genome shotgun (WGS) entry which is preliminary data.</text>
</comment>
<gene>
    <name evidence="3" type="ORF">EGD98_10585</name>
</gene>
<proteinExistence type="predicted"/>
<dbReference type="InterPro" id="IPR058285">
    <property type="entry name" value="DUF7979"/>
</dbReference>
<feature type="region of interest" description="Disordered" evidence="1">
    <location>
        <begin position="24"/>
        <end position="64"/>
    </location>
</feature>
<dbReference type="Proteomes" id="UP000783863">
    <property type="component" value="Unassembled WGS sequence"/>
</dbReference>
<feature type="domain" description="DUF7979" evidence="2">
    <location>
        <begin position="50"/>
        <end position="125"/>
    </location>
</feature>
<evidence type="ECO:0000313" key="3">
    <source>
        <dbReference type="EMBL" id="MBX0304113.1"/>
    </source>
</evidence>
<dbReference type="Pfam" id="PF25934">
    <property type="entry name" value="DUF7979"/>
    <property type="match status" value="2"/>
</dbReference>
<evidence type="ECO:0000259" key="2">
    <source>
        <dbReference type="Pfam" id="PF25934"/>
    </source>
</evidence>
<protein>
    <recommendedName>
        <fullName evidence="2">DUF7979 domain-containing protein</fullName>
    </recommendedName>
</protein>
<keyword evidence="4" id="KW-1185">Reference proteome</keyword>
<dbReference type="AlphaFoldDB" id="A0A8J7YIG1"/>
<dbReference type="EMBL" id="RKLQ01000002">
    <property type="protein sequence ID" value="MBX0304113.1"/>
    <property type="molecule type" value="Genomic_DNA"/>
</dbReference>